<evidence type="ECO:0000313" key="3">
    <source>
        <dbReference type="Proteomes" id="UP000002027"/>
    </source>
</evidence>
<dbReference type="HOGENOM" id="CLU_037162_3_3_0"/>
<dbReference type="Pfam" id="PF00293">
    <property type="entry name" value="NUDIX"/>
    <property type="match status" value="1"/>
</dbReference>
<evidence type="ECO:0000313" key="2">
    <source>
        <dbReference type="EMBL" id="ACZ38299.1"/>
    </source>
</evidence>
<gene>
    <name evidence="2" type="ordered locus">Sthe_0862</name>
</gene>
<keyword evidence="3" id="KW-1185">Reference proteome</keyword>
<proteinExistence type="predicted"/>
<dbReference type="STRING" id="479434.Sthe_0862"/>
<dbReference type="PANTHER" id="PTHR43736:SF4">
    <property type="entry name" value="SLR1690 PROTEIN"/>
    <property type="match status" value="1"/>
</dbReference>
<dbReference type="Pfam" id="PF21906">
    <property type="entry name" value="WHD_NrtR"/>
    <property type="match status" value="1"/>
</dbReference>
<dbReference type="PANTHER" id="PTHR43736">
    <property type="entry name" value="ADP-RIBOSE PYROPHOSPHATASE"/>
    <property type="match status" value="1"/>
</dbReference>
<dbReference type="SUPFAM" id="SSF46785">
    <property type="entry name" value="Winged helix' DNA-binding domain"/>
    <property type="match status" value="1"/>
</dbReference>
<name>D1C232_SPHTD</name>
<dbReference type="EMBL" id="CP001823">
    <property type="protein sequence ID" value="ACZ38299.1"/>
    <property type="molecule type" value="Genomic_DNA"/>
</dbReference>
<feature type="domain" description="Nudix hydrolase" evidence="1">
    <location>
        <begin position="37"/>
        <end position="175"/>
    </location>
</feature>
<dbReference type="InterPro" id="IPR054105">
    <property type="entry name" value="WHD_NrtR"/>
</dbReference>
<protein>
    <submittedName>
        <fullName evidence="2">NUDIX hydrolase</fullName>
    </submittedName>
</protein>
<keyword evidence="2" id="KW-0378">Hydrolase</keyword>
<dbReference type="CDD" id="cd18873">
    <property type="entry name" value="NUDIX_NadM_like"/>
    <property type="match status" value="1"/>
</dbReference>
<reference evidence="3" key="1">
    <citation type="submission" date="2009-11" db="EMBL/GenBank/DDBJ databases">
        <title>The complete chromosome 1 of Sphaerobacter thermophilus DSM 20745.</title>
        <authorList>
            <person name="Lucas S."/>
            <person name="Copeland A."/>
            <person name="Lapidus A."/>
            <person name="Glavina del Rio T."/>
            <person name="Dalin E."/>
            <person name="Tice H."/>
            <person name="Bruce D."/>
            <person name="Goodwin L."/>
            <person name="Pitluck S."/>
            <person name="Kyrpides N."/>
            <person name="Mavromatis K."/>
            <person name="Ivanova N."/>
            <person name="Mikhailova N."/>
            <person name="LaButti K.M."/>
            <person name="Clum A."/>
            <person name="Sun H.I."/>
            <person name="Brettin T."/>
            <person name="Detter J.C."/>
            <person name="Han C."/>
            <person name="Larimer F."/>
            <person name="Land M."/>
            <person name="Hauser L."/>
            <person name="Markowitz V."/>
            <person name="Cheng J.F."/>
            <person name="Hugenholtz P."/>
            <person name="Woyke T."/>
            <person name="Wu D."/>
            <person name="Steenblock K."/>
            <person name="Schneider S."/>
            <person name="Pukall R."/>
            <person name="Goeker M."/>
            <person name="Klenk H.P."/>
            <person name="Eisen J.A."/>
        </authorList>
    </citation>
    <scope>NUCLEOTIDE SEQUENCE [LARGE SCALE GENOMIC DNA]</scope>
    <source>
        <strain evidence="3">ATCC 49802 / DSM 20745 / S 6022</strain>
    </source>
</reference>
<dbReference type="AlphaFoldDB" id="D1C232"/>
<dbReference type="eggNOG" id="COG1051">
    <property type="taxonomic scope" value="Bacteria"/>
</dbReference>
<dbReference type="InParanoid" id="D1C232"/>
<dbReference type="GO" id="GO:0016787">
    <property type="term" value="F:hydrolase activity"/>
    <property type="evidence" value="ECO:0007669"/>
    <property type="project" value="UniProtKB-KW"/>
</dbReference>
<accession>D1C232</accession>
<dbReference type="Gene3D" id="3.90.79.10">
    <property type="entry name" value="Nucleoside Triphosphate Pyrophosphohydrolase"/>
    <property type="match status" value="1"/>
</dbReference>
<organism evidence="2 3">
    <name type="scientific">Sphaerobacter thermophilus (strain ATCC 49802 / DSM 20745 / KCCM 41009 / NCIMB 13125 / S 6022)</name>
    <dbReference type="NCBI Taxonomy" id="479434"/>
    <lineage>
        <taxon>Bacteria</taxon>
        <taxon>Pseudomonadati</taxon>
        <taxon>Thermomicrobiota</taxon>
        <taxon>Thermomicrobia</taxon>
        <taxon>Sphaerobacterales</taxon>
        <taxon>Sphaerobacterineae</taxon>
        <taxon>Sphaerobacteraceae</taxon>
        <taxon>Sphaerobacter</taxon>
    </lineage>
</organism>
<reference evidence="2 3" key="2">
    <citation type="journal article" date="2010" name="Stand. Genomic Sci.">
        <title>Complete genome sequence of Desulfohalobium retbaense type strain (HR(100)).</title>
        <authorList>
            <person name="Spring S."/>
            <person name="Nolan M."/>
            <person name="Lapidus A."/>
            <person name="Glavina Del Rio T."/>
            <person name="Copeland A."/>
            <person name="Tice H."/>
            <person name="Cheng J.F."/>
            <person name="Lucas S."/>
            <person name="Land M."/>
            <person name="Chen F."/>
            <person name="Bruce D."/>
            <person name="Goodwin L."/>
            <person name="Pitluck S."/>
            <person name="Ivanova N."/>
            <person name="Mavromatis K."/>
            <person name="Mikhailova N."/>
            <person name="Pati A."/>
            <person name="Chen A."/>
            <person name="Palaniappan K."/>
            <person name="Hauser L."/>
            <person name="Chang Y.J."/>
            <person name="Jeffries C.D."/>
            <person name="Munk C."/>
            <person name="Kiss H."/>
            <person name="Chain P."/>
            <person name="Han C."/>
            <person name="Brettin T."/>
            <person name="Detter J.C."/>
            <person name="Schuler E."/>
            <person name="Goker M."/>
            <person name="Rohde M."/>
            <person name="Bristow J."/>
            <person name="Eisen J.A."/>
            <person name="Markowitz V."/>
            <person name="Hugenholtz P."/>
            <person name="Kyrpides N.C."/>
            <person name="Klenk H.P."/>
        </authorList>
    </citation>
    <scope>NUCLEOTIDE SEQUENCE [LARGE SCALE GENOMIC DNA]</scope>
    <source>
        <strain evidence="3">ATCC 49802 / DSM 20745 / S 6022</strain>
    </source>
</reference>
<dbReference type="Proteomes" id="UP000002027">
    <property type="component" value="Chromosome 1"/>
</dbReference>
<dbReference type="SUPFAM" id="SSF55811">
    <property type="entry name" value="Nudix"/>
    <property type="match status" value="1"/>
</dbReference>
<dbReference type="InterPro" id="IPR036388">
    <property type="entry name" value="WH-like_DNA-bd_sf"/>
</dbReference>
<dbReference type="Gene3D" id="1.10.10.10">
    <property type="entry name" value="Winged helix-like DNA-binding domain superfamily/Winged helix DNA-binding domain"/>
    <property type="match status" value="1"/>
</dbReference>
<dbReference type="KEGG" id="sti:Sthe_0862"/>
<dbReference type="InterPro" id="IPR036390">
    <property type="entry name" value="WH_DNA-bd_sf"/>
</dbReference>
<dbReference type="InterPro" id="IPR015797">
    <property type="entry name" value="NUDIX_hydrolase-like_dom_sf"/>
</dbReference>
<sequence>MNRGTWKHRWLTVFGTCDYYTRDGLREGAVDMRGDLLLTVDIACFALVERELQILLVRRLEAPFAGAWALPGGPVRADEPLDEAAQRILVDTTGLWGVYLEQLYTFGDPGRDPRGRAISVAYYAILQPGAAGHPPRRATRPGKGVAEAAWFPIDALPGPLALDHGRIASYARWRLAQKINYTPLAFYLLPERFTMADLRAVHEAVAGERYDPSNFARQMLARWDLAPLPGVRDRRSRRPARLFHYIGAREIPGPPDKQDGKDA</sequence>
<evidence type="ECO:0000259" key="1">
    <source>
        <dbReference type="PROSITE" id="PS51462"/>
    </source>
</evidence>
<dbReference type="InterPro" id="IPR000086">
    <property type="entry name" value="NUDIX_hydrolase_dom"/>
</dbReference>
<dbReference type="PROSITE" id="PS51462">
    <property type="entry name" value="NUDIX"/>
    <property type="match status" value="1"/>
</dbReference>